<feature type="region of interest" description="Disordered" evidence="1">
    <location>
        <begin position="1"/>
        <end position="28"/>
    </location>
</feature>
<evidence type="ECO:0000256" key="1">
    <source>
        <dbReference type="SAM" id="MobiDB-lite"/>
    </source>
</evidence>
<dbReference type="Gene3D" id="3.40.50.1820">
    <property type="entry name" value="alpha/beta hydrolase"/>
    <property type="match status" value="1"/>
</dbReference>
<keyword evidence="4" id="KW-1185">Reference proteome</keyword>
<dbReference type="PANTHER" id="PTHR12277:SF81">
    <property type="entry name" value="PROTEIN ABHD13"/>
    <property type="match status" value="1"/>
</dbReference>
<dbReference type="InterPro" id="IPR022742">
    <property type="entry name" value="Hydrolase_4"/>
</dbReference>
<dbReference type="InterPro" id="IPR029058">
    <property type="entry name" value="AB_hydrolase_fold"/>
</dbReference>
<evidence type="ECO:0000259" key="2">
    <source>
        <dbReference type="Pfam" id="PF12146"/>
    </source>
</evidence>
<dbReference type="InterPro" id="IPR000073">
    <property type="entry name" value="AB_hydrolase_1"/>
</dbReference>
<reference evidence="3" key="1">
    <citation type="submission" date="2023-08" db="EMBL/GenBank/DDBJ databases">
        <authorList>
            <person name="Chen Y."/>
            <person name="Shah S."/>
            <person name="Dougan E. K."/>
            <person name="Thang M."/>
            <person name="Chan C."/>
        </authorList>
    </citation>
    <scope>NUCLEOTIDE SEQUENCE</scope>
</reference>
<dbReference type="PANTHER" id="PTHR12277">
    <property type="entry name" value="ALPHA/BETA HYDROLASE DOMAIN-CONTAINING PROTEIN"/>
    <property type="match status" value="1"/>
</dbReference>
<evidence type="ECO:0000313" key="3">
    <source>
        <dbReference type="EMBL" id="CAJ1370228.1"/>
    </source>
</evidence>
<gene>
    <name evidence="3" type="ORF">EVOR1521_LOCUS853</name>
</gene>
<feature type="compositionally biased region" description="Low complexity" evidence="1">
    <location>
        <begin position="1"/>
        <end position="20"/>
    </location>
</feature>
<dbReference type="EMBL" id="CAUJNA010000004">
    <property type="protein sequence ID" value="CAJ1370228.1"/>
    <property type="molecule type" value="Genomic_DNA"/>
</dbReference>
<dbReference type="Pfam" id="PF12146">
    <property type="entry name" value="Hydrolase_4"/>
    <property type="match status" value="1"/>
</dbReference>
<feature type="domain" description="Serine aminopeptidase S33" evidence="2">
    <location>
        <begin position="276"/>
        <end position="396"/>
    </location>
</feature>
<dbReference type="SUPFAM" id="SSF53474">
    <property type="entry name" value="alpha/beta-Hydrolases"/>
    <property type="match status" value="1"/>
</dbReference>
<protein>
    <recommendedName>
        <fullName evidence="2">Serine aminopeptidase S33 domain-containing protein</fullName>
    </recommendedName>
</protein>
<organism evidence="3 4">
    <name type="scientific">Effrenium voratum</name>
    <dbReference type="NCBI Taxonomy" id="2562239"/>
    <lineage>
        <taxon>Eukaryota</taxon>
        <taxon>Sar</taxon>
        <taxon>Alveolata</taxon>
        <taxon>Dinophyceae</taxon>
        <taxon>Suessiales</taxon>
        <taxon>Symbiodiniaceae</taxon>
        <taxon>Effrenium</taxon>
    </lineage>
</organism>
<sequence length="529" mass="56150">MAKGLSPSASAPLLHASAQPGGPWVNRRTDPLLTAGRVVAQPPMNEAAAVAWKIVGGKDKGLVVRAGAELSSPELGRVETGALVAELERRGQRLHFRLLSGSGPAEGWLTLQLGGRDLAVAVELKAAGEEPTLAAVLSPACGEAAANAALAGLRRAEGPKRLERALVLWRWHRPSRALEDLGSGSAQLALQICLSRWPEAQALALTLGLESETETALEAWQGGAGRFAPAPAVFDGSAPEVMPGIRQIDARIPVADVELGVRLFLLEQNGEARSDRPLLIYFHGNAETVDTYKDQEIFRPLRAADVSVLVVDFRGYGYSTGSPSLGTLGSDGERVVAALPGFLRAKQLPWPWPGRMALLGRSMGGIVACHLAALKGELFDKGVILESTFCGSHAPGAAAPEEPPQEPVLEASAMGGSARFWPPELVALAGSTAELCRKLLRAELKELLNDVDLSFVHMLANEDKLRAFTGKLLILHGEIDTIIPVSHATRLCDAAVFATRRLVTISKGHNDISSSDKYVTALRQFLADG</sequence>
<comment type="caution">
    <text evidence="3">The sequence shown here is derived from an EMBL/GenBank/DDBJ whole genome shotgun (WGS) entry which is preliminary data.</text>
</comment>
<name>A0AA36MJS5_9DINO</name>
<dbReference type="Proteomes" id="UP001178507">
    <property type="component" value="Unassembled WGS sequence"/>
</dbReference>
<dbReference type="AlphaFoldDB" id="A0AA36MJS5"/>
<accession>A0AA36MJS5</accession>
<evidence type="ECO:0000313" key="4">
    <source>
        <dbReference type="Proteomes" id="UP001178507"/>
    </source>
</evidence>
<proteinExistence type="predicted"/>
<dbReference type="PRINTS" id="PR00111">
    <property type="entry name" value="ABHYDROLASE"/>
</dbReference>